<organism evidence="2 3">
    <name type="scientific">Perkinsus chesapeaki</name>
    <name type="common">Clam parasite</name>
    <name type="synonym">Perkinsus andrewsi</name>
    <dbReference type="NCBI Taxonomy" id="330153"/>
    <lineage>
        <taxon>Eukaryota</taxon>
        <taxon>Sar</taxon>
        <taxon>Alveolata</taxon>
        <taxon>Perkinsozoa</taxon>
        <taxon>Perkinsea</taxon>
        <taxon>Perkinsida</taxon>
        <taxon>Perkinsidae</taxon>
        <taxon>Perkinsus</taxon>
    </lineage>
</organism>
<dbReference type="SUPFAM" id="SSF47473">
    <property type="entry name" value="EF-hand"/>
    <property type="match status" value="1"/>
</dbReference>
<name>A0A7J6MT61_PERCH</name>
<comment type="caution">
    <text evidence="2">The sequence shown here is derived from an EMBL/GenBank/DDBJ whole genome shotgun (WGS) entry which is preliminary data.</text>
</comment>
<evidence type="ECO:0000256" key="1">
    <source>
        <dbReference type="SAM" id="MobiDB-lite"/>
    </source>
</evidence>
<protein>
    <submittedName>
        <fullName evidence="2">Uncharacterized protein</fullName>
    </submittedName>
</protein>
<dbReference type="Gene3D" id="1.10.238.10">
    <property type="entry name" value="EF-hand"/>
    <property type="match status" value="2"/>
</dbReference>
<proteinExistence type="predicted"/>
<gene>
    <name evidence="2" type="ORF">FOL47_009309</name>
</gene>
<dbReference type="OrthoDB" id="446202at2759"/>
<keyword evidence="3" id="KW-1185">Reference proteome</keyword>
<evidence type="ECO:0000313" key="3">
    <source>
        <dbReference type="Proteomes" id="UP000591131"/>
    </source>
</evidence>
<dbReference type="InterPro" id="IPR011992">
    <property type="entry name" value="EF-hand-dom_pair"/>
</dbReference>
<dbReference type="Proteomes" id="UP000591131">
    <property type="component" value="Unassembled WGS sequence"/>
</dbReference>
<dbReference type="AlphaFoldDB" id="A0A7J6MT61"/>
<dbReference type="EMBL" id="JAAPAO010000064">
    <property type="protein sequence ID" value="KAF4674400.1"/>
    <property type="molecule type" value="Genomic_DNA"/>
</dbReference>
<reference evidence="2 3" key="1">
    <citation type="submission" date="2020-04" db="EMBL/GenBank/DDBJ databases">
        <title>Perkinsus chesapeaki whole genome sequence.</title>
        <authorList>
            <person name="Bogema D.R."/>
        </authorList>
    </citation>
    <scope>NUCLEOTIDE SEQUENCE [LARGE SCALE GENOMIC DNA]</scope>
    <source>
        <strain evidence="2">ATCC PRA-425</strain>
    </source>
</reference>
<sequence length="821" mass="90622">MLSEGFTVRLKHKSQAYMIARLHPQRQTGWGYGDTGMFQPGCAAATERDHPTARDMGERSGRSAMEQVCYIVMNSSSAHAATNQAGSAGIKDIQRTLLGIFEYYSTPSSQPGERMVRASKLRRMCLDSGIVSDDQKSVTDVRVDLIFTRIHSAGDQAVQGLNKRQFMDAVVALAEEKYQTGNSAASLARLYADHLSSFSPADDAGTEREGAVEAAGGEEQTDGGPSCEVLTSRKRGADEEVTRVLDACRPSLMRLYCGYFPMELHGEDPERDKSAAATHTLYGYSQKQLSQVFIDFELCPVILPKSQIFQVFRNVMKDEKIAEAAERSIGLGGRYFTYTHFEAALLRTARALFVDLDIVTGAPTSAQTDAARLIRLFDRMDQSRGRVRFASLPMIARASSQPLRLLPPDFDRTSLSFKSRPKSAVKMVSRALRSDTVVTDDCSDVSTNIELPEQEDDLVTSVFSYYVMLGNPLNRTQLGTAKFHRFLRDAGLMKPAGSETLDTSTAREEHAKVSQLNSAAADLIFLRSTERAKDRSSAKHRHYLDRDGFQRALVRVGRAFYGHQVGGTTDAEVVRRITRERIKPLLQVLGSPCGADGELVHECLSDLQDSQSGLSKTLATLHPGIRAIFQRYAGVEGMSLEGFMDFCKDFEISSNAREDITGCSRLPLQRIFYDASHEIGHPDHRNGRSHTDSVNHREQYSSALTLSTEAFTLSFIMLSRKLMSQSLPPAERLQRFAARLNHTSAASSLNRSAPLFLISPTVEVIVGATTSASMRSRTARGIRPDPPAFSKAKSRALVAGKATDLVAADWETALRLWEEGY</sequence>
<accession>A0A7J6MT61</accession>
<feature type="region of interest" description="Disordered" evidence="1">
    <location>
        <begin position="199"/>
        <end position="232"/>
    </location>
</feature>
<evidence type="ECO:0000313" key="2">
    <source>
        <dbReference type="EMBL" id="KAF4674400.1"/>
    </source>
</evidence>